<organism evidence="2">
    <name type="scientific">marine sediment metagenome</name>
    <dbReference type="NCBI Taxonomy" id="412755"/>
    <lineage>
        <taxon>unclassified sequences</taxon>
        <taxon>metagenomes</taxon>
        <taxon>ecological metagenomes</taxon>
    </lineage>
</organism>
<dbReference type="Gene3D" id="1.10.10.60">
    <property type="entry name" value="Homeodomain-like"/>
    <property type="match status" value="1"/>
</dbReference>
<evidence type="ECO:0000313" key="2">
    <source>
        <dbReference type="EMBL" id="KKK88548.1"/>
    </source>
</evidence>
<dbReference type="InterPro" id="IPR006120">
    <property type="entry name" value="Resolvase_HTH_dom"/>
</dbReference>
<comment type="caution">
    <text evidence="2">The sequence shown here is derived from an EMBL/GenBank/DDBJ whole genome shotgun (WGS) entry which is preliminary data.</text>
</comment>
<dbReference type="Pfam" id="PF02796">
    <property type="entry name" value="HTH_7"/>
    <property type="match status" value="1"/>
</dbReference>
<feature type="non-terminal residue" evidence="2">
    <location>
        <position position="1"/>
    </location>
</feature>
<dbReference type="GO" id="GO:0000150">
    <property type="term" value="F:DNA strand exchange activity"/>
    <property type="evidence" value="ECO:0007669"/>
    <property type="project" value="InterPro"/>
</dbReference>
<proteinExistence type="predicted"/>
<sequence length="169" mass="19647">DMKIISEACDIVDSLIQNRTLRYHERITDWKYDLAMEGYTLWLEEDRAMDLEVAIKKVYSDKVNAQRQRGKKRSHPIVLPFSSVPERVIENGISLPETSSNLEQYDSWQKKYTQIKHLFSEGEDDLICMLMDGLTISEICKIVGISDATVYRAVKTIKSKIERWENGKD</sequence>
<evidence type="ECO:0000259" key="1">
    <source>
        <dbReference type="Pfam" id="PF02796"/>
    </source>
</evidence>
<name>A0A0F8Z474_9ZZZZ</name>
<dbReference type="InterPro" id="IPR016032">
    <property type="entry name" value="Sig_transdc_resp-reg_C-effctor"/>
</dbReference>
<reference evidence="2" key="1">
    <citation type="journal article" date="2015" name="Nature">
        <title>Complex archaea that bridge the gap between prokaryotes and eukaryotes.</title>
        <authorList>
            <person name="Spang A."/>
            <person name="Saw J.H."/>
            <person name="Jorgensen S.L."/>
            <person name="Zaremba-Niedzwiedzka K."/>
            <person name="Martijn J."/>
            <person name="Lind A.E."/>
            <person name="van Eijk R."/>
            <person name="Schleper C."/>
            <person name="Guy L."/>
            <person name="Ettema T.J."/>
        </authorList>
    </citation>
    <scope>NUCLEOTIDE SEQUENCE</scope>
</reference>
<dbReference type="GO" id="GO:0003677">
    <property type="term" value="F:DNA binding"/>
    <property type="evidence" value="ECO:0007669"/>
    <property type="project" value="InterPro"/>
</dbReference>
<dbReference type="EMBL" id="LAZR01049904">
    <property type="protein sequence ID" value="KKK88548.1"/>
    <property type="molecule type" value="Genomic_DNA"/>
</dbReference>
<protein>
    <recommendedName>
        <fullName evidence="1">Resolvase HTH domain-containing protein</fullName>
    </recommendedName>
</protein>
<accession>A0A0F8Z474</accession>
<dbReference type="SUPFAM" id="SSF46894">
    <property type="entry name" value="C-terminal effector domain of the bipartite response regulators"/>
    <property type="match status" value="1"/>
</dbReference>
<gene>
    <name evidence="2" type="ORF">LCGC14_2742080</name>
</gene>
<feature type="domain" description="Resolvase HTH" evidence="1">
    <location>
        <begin position="124"/>
        <end position="152"/>
    </location>
</feature>
<dbReference type="GO" id="GO:0006355">
    <property type="term" value="P:regulation of DNA-templated transcription"/>
    <property type="evidence" value="ECO:0007669"/>
    <property type="project" value="InterPro"/>
</dbReference>
<dbReference type="AlphaFoldDB" id="A0A0F8Z474"/>